<dbReference type="GO" id="GO:0003677">
    <property type="term" value="F:DNA binding"/>
    <property type="evidence" value="ECO:0007669"/>
    <property type="project" value="InterPro"/>
</dbReference>
<dbReference type="Pfam" id="PF00562">
    <property type="entry name" value="RNA_pol_Rpb2_6"/>
    <property type="match status" value="1"/>
</dbReference>
<dbReference type="EC" id="2.7.7.6" evidence="2"/>
<protein>
    <recommendedName>
        <fullName evidence="2">DNA-directed RNA polymerase</fullName>
        <ecNumber evidence="2">2.7.7.6</ecNumber>
    </recommendedName>
</protein>
<dbReference type="GO" id="GO:0006351">
    <property type="term" value="P:DNA-templated transcription"/>
    <property type="evidence" value="ECO:0007669"/>
    <property type="project" value="InterPro"/>
</dbReference>
<evidence type="ECO:0000313" key="10">
    <source>
        <dbReference type="EMBL" id="QQV92003.1"/>
    </source>
</evidence>
<proteinExistence type="inferred from homology"/>
<keyword evidence="5" id="KW-0548">Nucleotidyltransferase</keyword>
<dbReference type="GO" id="GO:0003899">
    <property type="term" value="F:DNA-directed RNA polymerase activity"/>
    <property type="evidence" value="ECO:0007669"/>
    <property type="project" value="UniProtKB-EC"/>
</dbReference>
<accession>A0A7U0GBA0</accession>
<keyword evidence="4" id="KW-0808">Transferase</keyword>
<evidence type="ECO:0000256" key="5">
    <source>
        <dbReference type="ARBA" id="ARBA00022695"/>
    </source>
</evidence>
<keyword evidence="3 10" id="KW-0240">DNA-directed RNA polymerase</keyword>
<dbReference type="Gene3D" id="2.40.270.10">
    <property type="entry name" value="DNA-directed RNA polymerase, subunit 2, domain 6"/>
    <property type="match status" value="1"/>
</dbReference>
<organism evidence="10 11">
    <name type="scientific">Klebsiella phage vB_KpM_FBKp24</name>
    <dbReference type="NCBI Taxonomy" id="2801834"/>
    <lineage>
        <taxon>Viruses</taxon>
        <taxon>Duplodnaviria</taxon>
        <taxon>Heunggongvirae</taxon>
        <taxon>Uroviricota</taxon>
        <taxon>Caudoviricetes</taxon>
        <taxon>Chimalliviridae</taxon>
        <taxon>Maaswegvirus</taxon>
        <taxon>Maaswegvirus Kp24</taxon>
    </lineage>
</organism>
<sequence>MKEKLANEHQMDVDLIGTATHLGPWAVCTSPSRLVMLASQIQQKLITKGINRPRFFVGVEKEYAKYTFGCKTEFPCEVIAVIDKFDVGRGEESFKENPKKILIVKNLETKEYDYLEYDTYCSHHTSFGFKFVPVIENQKLMRPGEVLQRGVRLNRSPGVTPEGDYIYSTRTKTTFQSHHAVTEDGFLVSEEWCKENQTTGFGEVTIIIPKGKYPINSYGNDKRYRPLPLPGELIRKDGLLMALREYDDMLGAVEMTPTAMQEYDYYFDEKYFIEAGVEDARVVDIDLWMSDGDKLDLMPEFTGREYGEDDAITRLWKAKMRYMESIVKVYRQLRRSAGQGKEPALSKKLHRLVTDAIVFTSAPEGKRRFRMKKQSIPTLYVKISFMYDITPTIGYKLSTDYGMKGVICAKKPRAEMPQYADGTTADLIVDGFSIANRMNPSMFIEQYCNYVAEQRVEKPIRAMLAESRSKETYLECYELLRRYYRAATPVYLDKIDEQNWGFERIKQHVDAVAEDAIFAYMPPYTPGLGAEQCRRLRAAFPEPVEHVTWINDLGERVPSTKPTMIGEIKVIVLEKTGHDWGAVDIAKRQVHGVPTKPSGRERYNLPFRKIPFRLFGESEIRNYVGIVGGKWAADMLDRANNPKAQEYMWSKIISAENPVDLDKSIDREKIPLGNSMALNYLNNTLYCSGVKMAYMDVDNITLEEEEKIRAATRSKPGYKDDFSDVAESDGEGYIEDPELEDEFEIPEEDTDATEEDE</sequence>
<dbReference type="GO" id="GO:0000428">
    <property type="term" value="C:DNA-directed RNA polymerase complex"/>
    <property type="evidence" value="ECO:0007669"/>
    <property type="project" value="UniProtKB-KW"/>
</dbReference>
<dbReference type="InterPro" id="IPR037033">
    <property type="entry name" value="DNA-dir_RNAP_su2_hyb_sf"/>
</dbReference>
<feature type="compositionally biased region" description="Acidic residues" evidence="8">
    <location>
        <begin position="723"/>
        <end position="757"/>
    </location>
</feature>
<feature type="region of interest" description="Disordered" evidence="8">
    <location>
        <begin position="709"/>
        <end position="757"/>
    </location>
</feature>
<dbReference type="EMBL" id="MW394391">
    <property type="protein sequence ID" value="QQV92003.1"/>
    <property type="molecule type" value="Genomic_DNA"/>
</dbReference>
<evidence type="ECO:0000256" key="7">
    <source>
        <dbReference type="ARBA" id="ARBA00048552"/>
    </source>
</evidence>
<reference evidence="10 11" key="1">
    <citation type="submission" date="2020-12" db="EMBL/GenBank/DDBJ databases">
        <title>Genomic characterization of four novel bacteriophages infecting Klebsiella pneumoniae.</title>
        <authorList>
            <person name="Estrada Bonilla B."/>
            <person name="Costa A.R."/>
            <person name="van Rossum T."/>
            <person name="Hagedoorn S."/>
            <person name="Wallinga H."/>
            <person name="Xiao M."/>
            <person name="Song W."/>
            <person name="Haas P.-J."/>
            <person name="Nobrega F.L."/>
            <person name="Brouns S.J.J."/>
        </authorList>
    </citation>
    <scope>NUCLEOTIDE SEQUENCE [LARGE SCALE GENOMIC DNA]</scope>
</reference>
<comment type="catalytic activity">
    <reaction evidence="7">
        <text>RNA(n) + a ribonucleoside 5'-triphosphate = RNA(n+1) + diphosphate</text>
        <dbReference type="Rhea" id="RHEA:21248"/>
        <dbReference type="Rhea" id="RHEA-COMP:14527"/>
        <dbReference type="Rhea" id="RHEA-COMP:17342"/>
        <dbReference type="ChEBI" id="CHEBI:33019"/>
        <dbReference type="ChEBI" id="CHEBI:61557"/>
        <dbReference type="ChEBI" id="CHEBI:140395"/>
        <dbReference type="EC" id="2.7.7.6"/>
    </reaction>
</comment>
<evidence type="ECO:0000256" key="6">
    <source>
        <dbReference type="ARBA" id="ARBA00023163"/>
    </source>
</evidence>
<evidence type="ECO:0000256" key="3">
    <source>
        <dbReference type="ARBA" id="ARBA00022478"/>
    </source>
</evidence>
<evidence type="ECO:0000256" key="1">
    <source>
        <dbReference type="ARBA" id="ARBA00006835"/>
    </source>
</evidence>
<feature type="domain" description="DNA-directed RNA polymerase subunit 2 hybrid-binding" evidence="9">
    <location>
        <begin position="370"/>
        <end position="454"/>
    </location>
</feature>
<evidence type="ECO:0000259" key="9">
    <source>
        <dbReference type="Pfam" id="PF00562"/>
    </source>
</evidence>
<evidence type="ECO:0000256" key="8">
    <source>
        <dbReference type="SAM" id="MobiDB-lite"/>
    </source>
</evidence>
<evidence type="ECO:0000313" key="11">
    <source>
        <dbReference type="Proteomes" id="UP000596381"/>
    </source>
</evidence>
<keyword evidence="6" id="KW-0804">Transcription</keyword>
<gene>
    <name evidence="10" type="ORF">vBKpMFBKp24_069</name>
</gene>
<evidence type="ECO:0000256" key="4">
    <source>
        <dbReference type="ARBA" id="ARBA00022679"/>
    </source>
</evidence>
<keyword evidence="11" id="KW-1185">Reference proteome</keyword>
<dbReference type="InterPro" id="IPR007120">
    <property type="entry name" value="DNA-dir_RNAP_su2_dom"/>
</dbReference>
<evidence type="ECO:0000256" key="2">
    <source>
        <dbReference type="ARBA" id="ARBA00012418"/>
    </source>
</evidence>
<dbReference type="SUPFAM" id="SSF64484">
    <property type="entry name" value="beta and beta-prime subunits of DNA dependent RNA-polymerase"/>
    <property type="match status" value="1"/>
</dbReference>
<dbReference type="Proteomes" id="UP000596381">
    <property type="component" value="Segment"/>
</dbReference>
<comment type="similarity">
    <text evidence="1">Belongs to the RNA polymerase beta chain family.</text>
</comment>
<name>A0A7U0GBA0_9CAUD</name>